<dbReference type="Pfam" id="PF00672">
    <property type="entry name" value="HAMP"/>
    <property type="match status" value="1"/>
</dbReference>
<evidence type="ECO:0000256" key="6">
    <source>
        <dbReference type="ARBA" id="ARBA00022490"/>
    </source>
</evidence>
<dbReference type="InterPro" id="IPR029016">
    <property type="entry name" value="GAF-like_dom_sf"/>
</dbReference>
<feature type="domain" description="Histidine kinase" evidence="20">
    <location>
        <begin position="356"/>
        <end position="550"/>
    </location>
</feature>
<dbReference type="GO" id="GO:0046872">
    <property type="term" value="F:metal ion binding"/>
    <property type="evidence" value="ECO:0007669"/>
    <property type="project" value="UniProtKB-KW"/>
</dbReference>
<dbReference type="InterPro" id="IPR003018">
    <property type="entry name" value="GAF"/>
</dbReference>
<keyword evidence="8 17" id="KW-0808">Transferase</keyword>
<keyword evidence="6" id="KW-0963">Cytoplasm</keyword>
<dbReference type="Gene3D" id="1.20.5.1930">
    <property type="match status" value="1"/>
</dbReference>
<keyword evidence="17" id="KW-1003">Cell membrane</keyword>
<dbReference type="PIRSF" id="PIRSF003167">
    <property type="entry name" value="STHK_NarX/NarQ"/>
    <property type="match status" value="1"/>
</dbReference>
<keyword evidence="9" id="KW-0479">Metal-binding</keyword>
<evidence type="ECO:0000256" key="7">
    <source>
        <dbReference type="ARBA" id="ARBA00022553"/>
    </source>
</evidence>
<dbReference type="InterPro" id="IPR050482">
    <property type="entry name" value="Sensor_HK_TwoCompSys"/>
</dbReference>
<keyword evidence="10 17" id="KW-0547">Nucleotide-binding</keyword>
<reference evidence="22 23" key="1">
    <citation type="journal article" date="2016" name="Nat. Commun.">
        <title>Thousands of microbial genomes shed light on interconnected biogeochemical processes in an aquifer system.</title>
        <authorList>
            <person name="Anantharaman K."/>
            <person name="Brown C.T."/>
            <person name="Hug L.A."/>
            <person name="Sharon I."/>
            <person name="Castelle C.J."/>
            <person name="Probst A.J."/>
            <person name="Thomas B.C."/>
            <person name="Singh A."/>
            <person name="Wilkins M.J."/>
            <person name="Karaoz U."/>
            <person name="Brodie E.L."/>
            <person name="Williams K.H."/>
            <person name="Hubbard S.S."/>
            <person name="Banfield J.F."/>
        </authorList>
    </citation>
    <scope>NUCLEOTIDE SEQUENCE [LARGE SCALE GENOMIC DNA]</scope>
</reference>
<protein>
    <recommendedName>
        <fullName evidence="17">Sensor protein</fullName>
        <ecNumber evidence="17">2.7.13.3</ecNumber>
    </recommendedName>
</protein>
<dbReference type="PANTHER" id="PTHR24421">
    <property type="entry name" value="NITRATE/NITRITE SENSOR PROTEIN NARX-RELATED"/>
    <property type="match status" value="1"/>
</dbReference>
<gene>
    <name evidence="22" type="ORF">A3A87_05145</name>
</gene>
<evidence type="ECO:0000256" key="3">
    <source>
        <dbReference type="ARBA" id="ARBA00004370"/>
    </source>
</evidence>
<dbReference type="GO" id="GO:0046983">
    <property type="term" value="F:protein dimerization activity"/>
    <property type="evidence" value="ECO:0007669"/>
    <property type="project" value="UniProtKB-UniRule"/>
</dbReference>
<dbReference type="GO" id="GO:0000155">
    <property type="term" value="F:phosphorelay sensor kinase activity"/>
    <property type="evidence" value="ECO:0007669"/>
    <property type="project" value="UniProtKB-UniRule"/>
</dbReference>
<evidence type="ECO:0000313" key="22">
    <source>
        <dbReference type="EMBL" id="OGI50064.1"/>
    </source>
</evidence>
<keyword evidence="11 17" id="KW-0418">Kinase</keyword>
<evidence type="ECO:0000256" key="9">
    <source>
        <dbReference type="ARBA" id="ARBA00022723"/>
    </source>
</evidence>
<dbReference type="CDD" id="cd16917">
    <property type="entry name" value="HATPase_UhpB-NarQ-NarX-like"/>
    <property type="match status" value="1"/>
</dbReference>
<evidence type="ECO:0000256" key="4">
    <source>
        <dbReference type="ARBA" id="ARBA00004496"/>
    </source>
</evidence>
<evidence type="ECO:0000259" key="20">
    <source>
        <dbReference type="PROSITE" id="PS50109"/>
    </source>
</evidence>
<dbReference type="SUPFAM" id="SSF55874">
    <property type="entry name" value="ATPase domain of HSP90 chaperone/DNA topoisomerase II/histidine kinase"/>
    <property type="match status" value="1"/>
</dbReference>
<dbReference type="GO" id="GO:0005524">
    <property type="term" value="F:ATP binding"/>
    <property type="evidence" value="ECO:0007669"/>
    <property type="project" value="UniProtKB-UniRule"/>
</dbReference>
<dbReference type="GO" id="GO:0005737">
    <property type="term" value="C:cytoplasm"/>
    <property type="evidence" value="ECO:0007669"/>
    <property type="project" value="UniProtKB-SubCell"/>
</dbReference>
<dbReference type="Pfam" id="PF13185">
    <property type="entry name" value="GAF_2"/>
    <property type="match status" value="1"/>
</dbReference>
<evidence type="ECO:0000256" key="18">
    <source>
        <dbReference type="SAM" id="MobiDB-lite"/>
    </source>
</evidence>
<organism evidence="22 23">
    <name type="scientific">Candidatus Muproteobacteria bacterium RIFCSPLOWO2_01_FULL_60_18</name>
    <dbReference type="NCBI Taxonomy" id="1817768"/>
    <lineage>
        <taxon>Bacteria</taxon>
        <taxon>Pseudomonadati</taxon>
        <taxon>Pseudomonadota</taxon>
        <taxon>Candidatus Muproteobacteria</taxon>
    </lineage>
</organism>
<dbReference type="EMBL" id="MFTC01000079">
    <property type="protein sequence ID" value="OGI50064.1"/>
    <property type="molecule type" value="Genomic_DNA"/>
</dbReference>
<keyword evidence="14 17" id="KW-0902">Two-component regulatory system</keyword>
<dbReference type="Proteomes" id="UP000179037">
    <property type="component" value="Unassembled WGS sequence"/>
</dbReference>
<dbReference type="SUPFAM" id="SSF158472">
    <property type="entry name" value="HAMP domain-like"/>
    <property type="match status" value="1"/>
</dbReference>
<dbReference type="SMART" id="SM00304">
    <property type="entry name" value="HAMP"/>
    <property type="match status" value="1"/>
</dbReference>
<dbReference type="PRINTS" id="PR00344">
    <property type="entry name" value="BCTRLSENSOR"/>
</dbReference>
<evidence type="ECO:0000313" key="23">
    <source>
        <dbReference type="Proteomes" id="UP000179037"/>
    </source>
</evidence>
<comment type="cofactor">
    <cofactor evidence="2">
        <name>[4Fe-4S] cluster</name>
        <dbReference type="ChEBI" id="CHEBI:49883"/>
    </cofactor>
</comment>
<keyword evidence="15" id="KW-0411">Iron-sulfur</keyword>
<keyword evidence="19" id="KW-1133">Transmembrane helix</keyword>
<dbReference type="SUPFAM" id="SSF55781">
    <property type="entry name" value="GAF domain-like"/>
    <property type="match status" value="1"/>
</dbReference>
<dbReference type="SMART" id="SM00387">
    <property type="entry name" value="HATPase_c"/>
    <property type="match status" value="1"/>
</dbReference>
<dbReference type="Gene3D" id="6.10.340.10">
    <property type="match status" value="1"/>
</dbReference>
<feature type="transmembrane region" description="Helical" evidence="19">
    <location>
        <begin position="84"/>
        <end position="103"/>
    </location>
</feature>
<keyword evidence="7" id="KW-0597">Phosphoprotein</keyword>
<evidence type="ECO:0000256" key="14">
    <source>
        <dbReference type="ARBA" id="ARBA00023012"/>
    </source>
</evidence>
<comment type="caution">
    <text evidence="22">The sequence shown here is derived from an EMBL/GenBank/DDBJ whole genome shotgun (WGS) entry which is preliminary data.</text>
</comment>
<keyword evidence="17 19" id="KW-0472">Membrane</keyword>
<dbReference type="CDD" id="cd06225">
    <property type="entry name" value="HAMP"/>
    <property type="match status" value="1"/>
</dbReference>
<keyword evidence="19" id="KW-0812">Transmembrane</keyword>
<dbReference type="InterPro" id="IPR016380">
    <property type="entry name" value="Sig_transdc_His_kin_NarX/NarQ"/>
</dbReference>
<evidence type="ECO:0000256" key="10">
    <source>
        <dbReference type="ARBA" id="ARBA00022741"/>
    </source>
</evidence>
<dbReference type="GO" id="GO:0005886">
    <property type="term" value="C:plasma membrane"/>
    <property type="evidence" value="ECO:0007669"/>
    <property type="project" value="UniProtKB-SubCell"/>
</dbReference>
<feature type="transmembrane region" description="Helical" evidence="19">
    <location>
        <begin position="57"/>
        <end position="77"/>
    </location>
</feature>
<evidence type="ECO:0000256" key="13">
    <source>
        <dbReference type="ARBA" id="ARBA00023004"/>
    </source>
</evidence>
<evidence type="ECO:0000256" key="19">
    <source>
        <dbReference type="SAM" id="Phobius"/>
    </source>
</evidence>
<keyword evidence="17" id="KW-0997">Cell inner membrane</keyword>
<comment type="subcellular location">
    <subcellularLocation>
        <location evidence="17">Cell inner membrane</location>
    </subcellularLocation>
    <subcellularLocation>
        <location evidence="4">Cytoplasm</location>
    </subcellularLocation>
    <subcellularLocation>
        <location evidence="3">Membrane</location>
    </subcellularLocation>
</comment>
<evidence type="ECO:0000259" key="21">
    <source>
        <dbReference type="PROSITE" id="PS50885"/>
    </source>
</evidence>
<evidence type="ECO:0000256" key="12">
    <source>
        <dbReference type="ARBA" id="ARBA00022840"/>
    </source>
</evidence>
<dbReference type="PROSITE" id="PS50885">
    <property type="entry name" value="HAMP"/>
    <property type="match status" value="1"/>
</dbReference>
<proteinExistence type="predicted"/>
<dbReference type="InterPro" id="IPR011712">
    <property type="entry name" value="Sig_transdc_His_kin_sub3_dim/P"/>
</dbReference>
<accession>A0A1F6TY53</accession>
<feature type="compositionally biased region" description="Polar residues" evidence="18">
    <location>
        <begin position="16"/>
        <end position="31"/>
    </location>
</feature>
<dbReference type="STRING" id="1817768.A3A87_05145"/>
<feature type="domain" description="HAMP" evidence="21">
    <location>
        <begin position="108"/>
        <end position="160"/>
    </location>
</feature>
<dbReference type="PANTHER" id="PTHR24421:SF10">
    <property type="entry name" value="NITRATE_NITRITE SENSOR PROTEIN NARQ"/>
    <property type="match status" value="1"/>
</dbReference>
<dbReference type="InterPro" id="IPR005467">
    <property type="entry name" value="His_kinase_dom"/>
</dbReference>
<dbReference type="AlphaFoldDB" id="A0A1F6TY53"/>
<evidence type="ECO:0000256" key="16">
    <source>
        <dbReference type="ARBA" id="ARBA00024827"/>
    </source>
</evidence>
<dbReference type="InterPro" id="IPR004358">
    <property type="entry name" value="Sig_transdc_His_kin-like_C"/>
</dbReference>
<feature type="region of interest" description="Disordered" evidence="18">
    <location>
        <begin position="1"/>
        <end position="34"/>
    </location>
</feature>
<dbReference type="GO" id="GO:0051539">
    <property type="term" value="F:4 iron, 4 sulfur cluster binding"/>
    <property type="evidence" value="ECO:0007669"/>
    <property type="project" value="UniProtKB-KW"/>
</dbReference>
<dbReference type="Pfam" id="PF07730">
    <property type="entry name" value="HisKA_3"/>
    <property type="match status" value="1"/>
</dbReference>
<dbReference type="InterPro" id="IPR036890">
    <property type="entry name" value="HATPase_C_sf"/>
</dbReference>
<evidence type="ECO:0000256" key="11">
    <source>
        <dbReference type="ARBA" id="ARBA00022777"/>
    </source>
</evidence>
<evidence type="ECO:0000256" key="5">
    <source>
        <dbReference type="ARBA" id="ARBA00022485"/>
    </source>
</evidence>
<comment type="function">
    <text evidence="16">Member of the two-component regulatory system NreB/NreC involved in the control of dissimilatory nitrate/nitrite reduction in response to oxygen. NreB functions as a direct oxygen sensor histidine kinase which is autophosphorylated, in the absence of oxygen, probably at the conserved histidine residue, and transfers its phosphate group probably to a conserved aspartate residue of NreC. NreB/NreC activates the expression of the nitrate (narGHJI) and nitrite (nir) reductase operons, as well as the putative nitrate transporter gene narT.</text>
</comment>
<dbReference type="Pfam" id="PF02518">
    <property type="entry name" value="HATPase_c"/>
    <property type="match status" value="1"/>
</dbReference>
<dbReference type="Gene3D" id="3.30.450.40">
    <property type="match status" value="1"/>
</dbReference>
<dbReference type="PROSITE" id="PS50109">
    <property type="entry name" value="HIS_KIN"/>
    <property type="match status" value="1"/>
</dbReference>
<keyword evidence="12 17" id="KW-0067">ATP-binding</keyword>
<dbReference type="InterPro" id="IPR003594">
    <property type="entry name" value="HATPase_dom"/>
</dbReference>
<sequence>MFNGIPPRTDAANKYMSASPQRNGSGPSQPDTWPIPPAMDWRRETYRLFLNRLSLPLLGLALVFAGVGAAAFVILAFPQHATRLYPLLVLLVLAGLALFWLIVTRVRRDLVEPLSHLRNWSRRLRGGNLSARIPVPESGEFRELAQDINRQSDELKSLTMEMDSHVHAQTVRLARKTQSLDILYDVASSLSQPGDFDKLLESFLDTFIELVDARAATVRMLTDNGHTRLVASRGLSAEVVEKDRLMDTSLCQCGWAAKEGGIRTQRGTDPCAKLLGTPMLKRDCQEFVVVPVTYQDRIVGVYNLFLDRPISALGEDIHDLLNSVGKHLGLALEKSRLDNQARQIAIMEERNIIGNELHDSLAQGLVGMRLQVKLLGESLHKKDLRASQSEVRRLRTAIEEAHVSLRELLANYRLRIDERGLVPAVAGMVERFSQETGINVFFHNECQKLSLTPLQESQIFHIVKEALTNIRQHSHASNARILLTNDSRGAYTLLIEDDGEGIAPVSESRPGEHIGLSVMRERAERLPGELTIESEPGEGTRIVLSFPLAPRQTAAAK</sequence>
<keyword evidence="5" id="KW-0004">4Fe-4S</keyword>
<dbReference type="Gene3D" id="3.30.565.10">
    <property type="entry name" value="Histidine kinase-like ATPase, C-terminal domain"/>
    <property type="match status" value="1"/>
</dbReference>
<evidence type="ECO:0000256" key="15">
    <source>
        <dbReference type="ARBA" id="ARBA00023014"/>
    </source>
</evidence>
<comment type="catalytic activity">
    <reaction evidence="1 17">
        <text>ATP + protein L-histidine = ADP + protein N-phospho-L-histidine.</text>
        <dbReference type="EC" id="2.7.13.3"/>
    </reaction>
</comment>
<name>A0A1F6TY53_9PROT</name>
<evidence type="ECO:0000256" key="17">
    <source>
        <dbReference type="PIRNR" id="PIRNR003167"/>
    </source>
</evidence>
<dbReference type="InterPro" id="IPR003660">
    <property type="entry name" value="HAMP_dom"/>
</dbReference>
<keyword evidence="13" id="KW-0408">Iron</keyword>
<dbReference type="EC" id="2.7.13.3" evidence="17"/>
<evidence type="ECO:0000256" key="2">
    <source>
        <dbReference type="ARBA" id="ARBA00001966"/>
    </source>
</evidence>
<evidence type="ECO:0000256" key="8">
    <source>
        <dbReference type="ARBA" id="ARBA00022679"/>
    </source>
</evidence>
<evidence type="ECO:0000256" key="1">
    <source>
        <dbReference type="ARBA" id="ARBA00000085"/>
    </source>
</evidence>